<feature type="binding site" evidence="9">
    <location>
        <position position="147"/>
    </location>
    <ligand>
        <name>[4Fe-4S] cluster</name>
        <dbReference type="ChEBI" id="CHEBI:49883"/>
        <label>1</label>
    </ligand>
</feature>
<dbReference type="HOGENOM" id="CLU_033144_2_0_1"/>
<gene>
    <name evidence="12" type="ORF">CYME_CMQ441C</name>
</gene>
<evidence type="ECO:0000256" key="3">
    <source>
        <dbReference type="ARBA" id="ARBA00022679"/>
    </source>
</evidence>
<dbReference type="HAMAP" id="MF_00206">
    <property type="entry name" value="Lipoyl_synth"/>
    <property type="match status" value="1"/>
</dbReference>
<dbReference type="PANTHER" id="PTHR10949">
    <property type="entry name" value="LIPOYL SYNTHASE"/>
    <property type="match status" value="1"/>
</dbReference>
<dbReference type="AlphaFoldDB" id="M1UW11"/>
<evidence type="ECO:0000313" key="13">
    <source>
        <dbReference type="Proteomes" id="UP000007014"/>
    </source>
</evidence>
<dbReference type="NCBIfam" id="TIGR00510">
    <property type="entry name" value="lipA"/>
    <property type="match status" value="1"/>
</dbReference>
<dbReference type="SFLD" id="SFLDF00271">
    <property type="entry name" value="lipoyl_synthase"/>
    <property type="match status" value="1"/>
</dbReference>
<comment type="function">
    <text evidence="9">Catalyzes the radical-mediated insertion of two sulfur atoms into the C-6 and C-8 positions of the octanoyl moiety bound to the lipoyl domains of lipoate-dependent enzymes, thereby converting the octanoylated domains into lipoylated derivatives.</text>
</comment>
<dbReference type="InterPro" id="IPR013785">
    <property type="entry name" value="Aldolase_TIM"/>
</dbReference>
<dbReference type="GO" id="GO:0009507">
    <property type="term" value="C:chloroplast"/>
    <property type="evidence" value="ECO:0007669"/>
    <property type="project" value="UniProtKB-SubCell"/>
</dbReference>
<dbReference type="InterPro" id="IPR007197">
    <property type="entry name" value="rSAM"/>
</dbReference>
<organism evidence="12 13">
    <name type="scientific">Cyanidioschyzon merolae (strain NIES-3377 / 10D)</name>
    <name type="common">Unicellular red alga</name>
    <dbReference type="NCBI Taxonomy" id="280699"/>
    <lineage>
        <taxon>Eukaryota</taxon>
        <taxon>Rhodophyta</taxon>
        <taxon>Bangiophyceae</taxon>
        <taxon>Cyanidiales</taxon>
        <taxon>Cyanidiaceae</taxon>
        <taxon>Cyanidioschyzon</taxon>
    </lineage>
</organism>
<feature type="domain" description="Radical SAM core" evidence="11">
    <location>
        <begin position="158"/>
        <end position="398"/>
    </location>
</feature>
<dbReference type="GeneID" id="16996538"/>
<comment type="subcellular location">
    <subcellularLocation>
        <location evidence="9">Mitochondrion</location>
    </subcellularLocation>
    <subcellularLocation>
        <location evidence="1">Plastid</location>
        <location evidence="1">Chloroplast</location>
    </subcellularLocation>
</comment>
<keyword evidence="5 9" id="KW-0479">Metal-binding</keyword>
<dbReference type="GO" id="GO:0005739">
    <property type="term" value="C:mitochondrion"/>
    <property type="evidence" value="ECO:0007669"/>
    <property type="project" value="UniProtKB-SubCell"/>
</dbReference>
<comment type="catalytic activity">
    <reaction evidence="8 9">
        <text>[[Fe-S] cluster scaffold protein carrying a second [4Fe-4S](2+) cluster] + N(6)-octanoyl-L-lysyl-[protein] + 2 oxidized [2Fe-2S]-[ferredoxin] + 2 S-adenosyl-L-methionine + 4 H(+) = [[Fe-S] cluster scaffold protein] + N(6)-[(R)-dihydrolipoyl]-L-lysyl-[protein] + 4 Fe(3+) + 2 hydrogen sulfide + 2 5'-deoxyadenosine + 2 L-methionine + 2 reduced [2Fe-2S]-[ferredoxin]</text>
        <dbReference type="Rhea" id="RHEA:16585"/>
        <dbReference type="Rhea" id="RHEA-COMP:9928"/>
        <dbReference type="Rhea" id="RHEA-COMP:10000"/>
        <dbReference type="Rhea" id="RHEA-COMP:10001"/>
        <dbReference type="Rhea" id="RHEA-COMP:10475"/>
        <dbReference type="Rhea" id="RHEA-COMP:14568"/>
        <dbReference type="Rhea" id="RHEA-COMP:14569"/>
        <dbReference type="ChEBI" id="CHEBI:15378"/>
        <dbReference type="ChEBI" id="CHEBI:17319"/>
        <dbReference type="ChEBI" id="CHEBI:29034"/>
        <dbReference type="ChEBI" id="CHEBI:29919"/>
        <dbReference type="ChEBI" id="CHEBI:33722"/>
        <dbReference type="ChEBI" id="CHEBI:33737"/>
        <dbReference type="ChEBI" id="CHEBI:33738"/>
        <dbReference type="ChEBI" id="CHEBI:57844"/>
        <dbReference type="ChEBI" id="CHEBI:59789"/>
        <dbReference type="ChEBI" id="CHEBI:78809"/>
        <dbReference type="ChEBI" id="CHEBI:83100"/>
        <dbReference type="EC" id="2.8.1.8"/>
    </reaction>
</comment>
<dbReference type="Gene3D" id="3.20.20.70">
    <property type="entry name" value="Aldolase class I"/>
    <property type="match status" value="1"/>
</dbReference>
<protein>
    <recommendedName>
        <fullName evidence="9">Lipoyl synthase, mitochondrial</fullName>
        <ecNumber evidence="9">2.8.1.8</ecNumber>
    </recommendedName>
    <alternativeName>
        <fullName evidence="9">Lipoate synthase</fullName>
        <shortName evidence="9">LS</shortName>
        <shortName evidence="9">Lip-syn</shortName>
    </alternativeName>
    <alternativeName>
        <fullName evidence="9">Lipoic acid synthase</fullName>
    </alternativeName>
</protein>
<keyword evidence="3 9" id="KW-0808">Transferase</keyword>
<dbReference type="SUPFAM" id="SSF102114">
    <property type="entry name" value="Radical SAM enzymes"/>
    <property type="match status" value="1"/>
</dbReference>
<dbReference type="Pfam" id="PF04055">
    <property type="entry name" value="Radical_SAM"/>
    <property type="match status" value="1"/>
</dbReference>
<dbReference type="InterPro" id="IPR006638">
    <property type="entry name" value="Elp3/MiaA/NifB-like_rSAM"/>
</dbReference>
<evidence type="ECO:0000313" key="12">
    <source>
        <dbReference type="EMBL" id="BAM82271.1"/>
    </source>
</evidence>
<feature type="binding site" evidence="9">
    <location>
        <position position="182"/>
    </location>
    <ligand>
        <name>[4Fe-4S] cluster</name>
        <dbReference type="ChEBI" id="CHEBI:49883"/>
        <label>2</label>
        <note>4Fe-4S-S-AdoMet</note>
    </ligand>
</feature>
<name>M1UW11_CYAM1</name>
<dbReference type="InterPro" id="IPR003698">
    <property type="entry name" value="Lipoyl_synth"/>
</dbReference>
<reference evidence="12 13" key="1">
    <citation type="journal article" date="2004" name="Nature">
        <title>Genome sequence of the ultrasmall unicellular red alga Cyanidioschyzon merolae 10D.</title>
        <authorList>
            <person name="Matsuzaki M."/>
            <person name="Misumi O."/>
            <person name="Shin-i T."/>
            <person name="Maruyama S."/>
            <person name="Takahara M."/>
            <person name="Miyagishima S."/>
            <person name="Mori T."/>
            <person name="Nishida K."/>
            <person name="Yagisawa F."/>
            <person name="Nishida K."/>
            <person name="Yoshida Y."/>
            <person name="Nishimura Y."/>
            <person name="Nakao S."/>
            <person name="Kobayashi T."/>
            <person name="Momoyama Y."/>
            <person name="Higashiyama T."/>
            <person name="Minoda A."/>
            <person name="Sano M."/>
            <person name="Nomoto H."/>
            <person name="Oishi K."/>
            <person name="Hayashi H."/>
            <person name="Ohta F."/>
            <person name="Nishizaka S."/>
            <person name="Haga S."/>
            <person name="Miura S."/>
            <person name="Morishita T."/>
            <person name="Kabeya Y."/>
            <person name="Terasawa K."/>
            <person name="Suzuki Y."/>
            <person name="Ishii Y."/>
            <person name="Asakawa S."/>
            <person name="Takano H."/>
            <person name="Ohta N."/>
            <person name="Kuroiwa H."/>
            <person name="Tanaka K."/>
            <person name="Shimizu N."/>
            <person name="Sugano S."/>
            <person name="Sato N."/>
            <person name="Nozaki H."/>
            <person name="Ogasawara N."/>
            <person name="Kohara Y."/>
            <person name="Kuroiwa T."/>
        </authorList>
    </citation>
    <scope>NUCLEOTIDE SEQUENCE [LARGE SCALE GENOMIC DNA]</scope>
    <source>
        <strain evidence="12 13">10D</strain>
    </source>
</reference>
<evidence type="ECO:0000256" key="8">
    <source>
        <dbReference type="ARBA" id="ARBA00047326"/>
    </source>
</evidence>
<dbReference type="UniPathway" id="UPA00538">
    <property type="reaction ID" value="UER00593"/>
</dbReference>
<dbReference type="eggNOG" id="KOG2672">
    <property type="taxonomic scope" value="Eukaryota"/>
</dbReference>
<sequence length="431" mass="48070">MEAPSNVVRVGPDRQSAQVALSETLNAEPREACLGFLAQTWRYRTATASRSTWFVSSRFRNALPQPSRTAPNRGLKRRTVPVARASPSERSPAHADSGGTAYPRVGAPQPANRPNWFRVPAVGALRPDSRFLRLRESLRARKLSTVCEEAQCPNIGECWNGEHATATIMLLGDTCTRGCRFCAVKTAARPGPPDPEEPMNVAAEVASWDIDYVVLTSVDRDDLPDGGAAHFARTVQYLKQLRPQSTRVSSDQDAQQMPPTKRPLFVECLVSDFAGNTDAVRCLATSGLDVYAHNLETVERLQQYVRDPRANYAQSLFVLRLAKEFNPQLVTKSSLMLGLGETPQEVLQAMRDLRDHQVDVVTFGQYLRPTPHHLSVVEWIHPDQFATYRKLGEEMGFLYVASGPLVRSSYRAGEYMMTRLVEQRQQFATPT</sequence>
<feature type="binding site" evidence="9">
    <location>
        <position position="152"/>
    </location>
    <ligand>
        <name>[4Fe-4S] cluster</name>
        <dbReference type="ChEBI" id="CHEBI:49883"/>
        <label>1</label>
    </ligand>
</feature>
<accession>M1UW11</accession>
<keyword evidence="6 9" id="KW-0408">Iron</keyword>
<dbReference type="InterPro" id="IPR058240">
    <property type="entry name" value="rSAM_sf"/>
</dbReference>
<dbReference type="GO" id="GO:0009249">
    <property type="term" value="P:protein lipoylation"/>
    <property type="evidence" value="ECO:0007669"/>
    <property type="project" value="UniProtKB-UniRule"/>
</dbReference>
<evidence type="ECO:0000256" key="6">
    <source>
        <dbReference type="ARBA" id="ARBA00023004"/>
    </source>
</evidence>
<dbReference type="SFLD" id="SFLDS00029">
    <property type="entry name" value="Radical_SAM"/>
    <property type="match status" value="1"/>
</dbReference>
<dbReference type="Gramene" id="CMQ441CT">
    <property type="protein sequence ID" value="CMQ441CT"/>
    <property type="gene ID" value="CMQ441C"/>
</dbReference>
<comment type="similarity">
    <text evidence="9">Belongs to the radical SAM superfamily. Lipoyl synthase family.</text>
</comment>
<evidence type="ECO:0000256" key="1">
    <source>
        <dbReference type="ARBA" id="ARBA00004229"/>
    </source>
</evidence>
<dbReference type="EC" id="2.8.1.8" evidence="9"/>
<keyword evidence="2 9" id="KW-0004">4Fe-4S</keyword>
<dbReference type="NCBIfam" id="NF004019">
    <property type="entry name" value="PRK05481.1"/>
    <property type="match status" value="1"/>
</dbReference>
<reference evidence="12 13" key="2">
    <citation type="journal article" date="2007" name="BMC Biol.">
        <title>A 100%-complete sequence reveals unusually simple genomic features in the hot-spring red alga Cyanidioschyzon merolae.</title>
        <authorList>
            <person name="Nozaki H."/>
            <person name="Takano H."/>
            <person name="Misumi O."/>
            <person name="Terasawa K."/>
            <person name="Matsuzaki M."/>
            <person name="Maruyama S."/>
            <person name="Nishida K."/>
            <person name="Yagisawa F."/>
            <person name="Yoshida Y."/>
            <person name="Fujiwara T."/>
            <person name="Takio S."/>
            <person name="Tamura K."/>
            <person name="Chung S.J."/>
            <person name="Nakamura S."/>
            <person name="Kuroiwa H."/>
            <person name="Tanaka K."/>
            <person name="Sato N."/>
            <person name="Kuroiwa T."/>
        </authorList>
    </citation>
    <scope>NUCLEOTIDE SEQUENCE [LARGE SCALE GENOMIC DNA]</scope>
    <source>
        <strain evidence="12 13">10D</strain>
    </source>
</reference>
<evidence type="ECO:0000256" key="2">
    <source>
        <dbReference type="ARBA" id="ARBA00022485"/>
    </source>
</evidence>
<dbReference type="GO" id="GO:0051539">
    <property type="term" value="F:4 iron, 4 sulfur cluster binding"/>
    <property type="evidence" value="ECO:0007669"/>
    <property type="project" value="UniProtKB-UniRule"/>
</dbReference>
<dbReference type="EMBL" id="AP006499">
    <property type="protein sequence ID" value="BAM82271.1"/>
    <property type="molecule type" value="Genomic_DNA"/>
</dbReference>
<dbReference type="OMA" id="RSCAFCQ"/>
<dbReference type="GO" id="GO:0046872">
    <property type="term" value="F:metal ion binding"/>
    <property type="evidence" value="ECO:0007669"/>
    <property type="project" value="UniProtKB-KW"/>
</dbReference>
<dbReference type="SFLD" id="SFLDG01058">
    <property type="entry name" value="lipoyl_synthase_like"/>
    <property type="match status" value="1"/>
</dbReference>
<evidence type="ECO:0000256" key="5">
    <source>
        <dbReference type="ARBA" id="ARBA00022723"/>
    </source>
</evidence>
<dbReference type="PROSITE" id="PS51918">
    <property type="entry name" value="RADICAL_SAM"/>
    <property type="match status" value="1"/>
</dbReference>
<keyword evidence="7 9" id="KW-0411">Iron-sulfur</keyword>
<keyword evidence="9" id="KW-0496">Mitochondrion</keyword>
<feature type="binding site" evidence="9">
    <location>
        <position position="179"/>
    </location>
    <ligand>
        <name>[4Fe-4S] cluster</name>
        <dbReference type="ChEBI" id="CHEBI:49883"/>
        <label>2</label>
        <note>4Fe-4S-S-AdoMet</note>
    </ligand>
</feature>
<evidence type="ECO:0000256" key="7">
    <source>
        <dbReference type="ARBA" id="ARBA00023014"/>
    </source>
</evidence>
<evidence type="ECO:0000256" key="9">
    <source>
        <dbReference type="HAMAP-Rule" id="MF_03123"/>
    </source>
</evidence>
<evidence type="ECO:0000256" key="4">
    <source>
        <dbReference type="ARBA" id="ARBA00022691"/>
    </source>
</evidence>
<dbReference type="KEGG" id="cme:CYME_CMQ441C"/>
<dbReference type="OrthoDB" id="3231at2759"/>
<keyword evidence="13" id="KW-1185">Reference proteome</keyword>
<feature type="region of interest" description="Disordered" evidence="10">
    <location>
        <begin position="63"/>
        <end position="110"/>
    </location>
</feature>
<dbReference type="RefSeq" id="XP_005538307.1">
    <property type="nucleotide sequence ID" value="XM_005538250.1"/>
</dbReference>
<feature type="binding site" evidence="9">
    <location>
        <position position="409"/>
    </location>
    <ligand>
        <name>[4Fe-4S] cluster</name>
        <dbReference type="ChEBI" id="CHEBI:49883"/>
        <label>1</label>
    </ligand>
</feature>
<comment type="pathway">
    <text evidence="9">Protein modification; protein lipoylation via endogenous pathway; protein N(6)-(lipoyl)lysine from octanoyl-[acyl-carrier-protein]: step 2/2.</text>
</comment>
<evidence type="ECO:0000259" key="11">
    <source>
        <dbReference type="PROSITE" id="PS51918"/>
    </source>
</evidence>
<dbReference type="SMART" id="SM00729">
    <property type="entry name" value="Elp3"/>
    <property type="match status" value="1"/>
</dbReference>
<dbReference type="Proteomes" id="UP000007014">
    <property type="component" value="Chromosome 17"/>
</dbReference>
<feature type="binding site" evidence="9">
    <location>
        <position position="158"/>
    </location>
    <ligand>
        <name>[4Fe-4S] cluster</name>
        <dbReference type="ChEBI" id="CHEBI:49883"/>
        <label>1</label>
    </ligand>
</feature>
<keyword evidence="4 9" id="KW-0949">S-adenosyl-L-methionine</keyword>
<dbReference type="GO" id="GO:0016992">
    <property type="term" value="F:lipoate synthase activity"/>
    <property type="evidence" value="ECO:0007669"/>
    <property type="project" value="UniProtKB-UniRule"/>
</dbReference>
<dbReference type="STRING" id="280699.M1UW11"/>
<dbReference type="CDD" id="cd01335">
    <property type="entry name" value="Radical_SAM"/>
    <property type="match status" value="1"/>
</dbReference>
<dbReference type="PANTHER" id="PTHR10949:SF0">
    <property type="entry name" value="LIPOYL SYNTHASE, MITOCHONDRIAL"/>
    <property type="match status" value="1"/>
</dbReference>
<proteinExistence type="inferred from homology"/>
<feature type="binding site" evidence="9">
    <location>
        <position position="175"/>
    </location>
    <ligand>
        <name>[4Fe-4S] cluster</name>
        <dbReference type="ChEBI" id="CHEBI:49883"/>
        <label>2</label>
        <note>4Fe-4S-S-AdoMet</note>
    </ligand>
</feature>
<evidence type="ECO:0000256" key="10">
    <source>
        <dbReference type="SAM" id="MobiDB-lite"/>
    </source>
</evidence>
<comment type="cofactor">
    <cofactor evidence="9">
        <name>[4Fe-4S] cluster</name>
        <dbReference type="ChEBI" id="CHEBI:49883"/>
    </cofactor>
    <text evidence="9">Binds 2 [4Fe-4S] clusters per subunit. One cluster is coordinated with 3 cysteines and an exchangeable S-adenosyl-L-methionine.</text>
</comment>